<evidence type="ECO:0000313" key="2">
    <source>
        <dbReference type="EMBL" id="KAK7072215.1"/>
    </source>
</evidence>
<gene>
    <name evidence="2" type="ORF">SK128_026870</name>
</gene>
<dbReference type="Proteomes" id="UP001381693">
    <property type="component" value="Unassembled WGS sequence"/>
</dbReference>
<dbReference type="Pfam" id="PF23604">
    <property type="entry name" value="Ig_TRAPPC10"/>
    <property type="match status" value="1"/>
</dbReference>
<dbReference type="GO" id="GO:1990071">
    <property type="term" value="C:TRAPPII protein complex"/>
    <property type="evidence" value="ECO:0007669"/>
    <property type="project" value="InterPro"/>
</dbReference>
<dbReference type="GO" id="GO:0034498">
    <property type="term" value="P:early endosome to Golgi transport"/>
    <property type="evidence" value="ECO:0007669"/>
    <property type="project" value="TreeGrafter"/>
</dbReference>
<accession>A0AAN8X4Y2</accession>
<comment type="caution">
    <text evidence="2">The sequence shown here is derived from an EMBL/GenBank/DDBJ whole genome shotgun (WGS) entry which is preliminary data.</text>
</comment>
<evidence type="ECO:0000313" key="3">
    <source>
        <dbReference type="Proteomes" id="UP001381693"/>
    </source>
</evidence>
<dbReference type="AlphaFoldDB" id="A0AAN8X4Y2"/>
<dbReference type="GO" id="GO:0005829">
    <property type="term" value="C:cytosol"/>
    <property type="evidence" value="ECO:0007669"/>
    <property type="project" value="GOC"/>
</dbReference>
<organism evidence="2 3">
    <name type="scientific">Halocaridina rubra</name>
    <name type="common">Hawaiian red shrimp</name>
    <dbReference type="NCBI Taxonomy" id="373956"/>
    <lineage>
        <taxon>Eukaryota</taxon>
        <taxon>Metazoa</taxon>
        <taxon>Ecdysozoa</taxon>
        <taxon>Arthropoda</taxon>
        <taxon>Crustacea</taxon>
        <taxon>Multicrustacea</taxon>
        <taxon>Malacostraca</taxon>
        <taxon>Eumalacostraca</taxon>
        <taxon>Eucarida</taxon>
        <taxon>Decapoda</taxon>
        <taxon>Pleocyemata</taxon>
        <taxon>Caridea</taxon>
        <taxon>Atyoidea</taxon>
        <taxon>Atyidae</taxon>
        <taxon>Halocaridina</taxon>
    </lineage>
</organism>
<proteinExistence type="predicted"/>
<evidence type="ECO:0000259" key="1">
    <source>
        <dbReference type="Pfam" id="PF23604"/>
    </source>
</evidence>
<feature type="non-terminal residue" evidence="2">
    <location>
        <position position="1"/>
    </location>
</feature>
<feature type="domain" description="TRAPPC10 Ig-like" evidence="1">
    <location>
        <begin position="87"/>
        <end position="183"/>
    </location>
</feature>
<dbReference type="GO" id="GO:0006891">
    <property type="term" value="P:intra-Golgi vesicle-mediated transport"/>
    <property type="evidence" value="ECO:0007669"/>
    <property type="project" value="TreeGrafter"/>
</dbReference>
<name>A0AAN8X4Y2_HALRR</name>
<keyword evidence="3" id="KW-1185">Reference proteome</keyword>
<dbReference type="PANTHER" id="PTHR13251:SF3">
    <property type="entry name" value="TRAFFICKING PROTEIN PARTICLE COMPLEX SUBUNIT 10"/>
    <property type="match status" value="1"/>
</dbReference>
<dbReference type="InterPro" id="IPR056917">
    <property type="entry name" value="Ig_TRAPPC10"/>
</dbReference>
<dbReference type="PANTHER" id="PTHR13251">
    <property type="entry name" value="EPILEPSY HOLOPROSENCEPHALY CANDIDATE 1/TMEM1"/>
    <property type="match status" value="1"/>
</dbReference>
<reference evidence="2 3" key="1">
    <citation type="submission" date="2023-11" db="EMBL/GenBank/DDBJ databases">
        <title>Halocaridina rubra genome assembly.</title>
        <authorList>
            <person name="Smith C."/>
        </authorList>
    </citation>
    <scope>NUCLEOTIDE SEQUENCE [LARGE SCALE GENOMIC DNA]</scope>
    <source>
        <strain evidence="2">EP-1</strain>
        <tissue evidence="2">Whole</tissue>
    </source>
</reference>
<sequence length="188" mass="20996">RRDSQGGLFKVDRNVIREDLQDKLSAENIFIMPGRNTVKLSTKVIKKGKYSAVQVVMSLDRIEFLCGKMSIGGIPLCLEVISENPRIFLGRRDRDLLAGINQPMVLTVHSGSWKITRGTKIRLRTSRGLSVQEDKKESEVQNLERDIEVSLPEVDPFSSVAIPLIVLADLGPQKDASTVEHAVRKCET</sequence>
<dbReference type="InterPro" id="IPR045126">
    <property type="entry name" value="TRAPPC10/Trs130"/>
</dbReference>
<dbReference type="EMBL" id="JAXCGZ010013601">
    <property type="protein sequence ID" value="KAK7072215.1"/>
    <property type="molecule type" value="Genomic_DNA"/>
</dbReference>
<protein>
    <recommendedName>
        <fullName evidence="1">TRAPPC10 Ig-like domain-containing protein</fullName>
    </recommendedName>
</protein>